<dbReference type="EMBL" id="JAVFKD010000001">
    <property type="protein sequence ID" value="KAK5999190.1"/>
    <property type="molecule type" value="Genomic_DNA"/>
</dbReference>
<feature type="domain" description="ER-bound oxygenase mpaB/mpaB'/Rubber oxygenase catalytic" evidence="2">
    <location>
        <begin position="147"/>
        <end position="328"/>
    </location>
</feature>
<name>A0ABR0T422_9HYPO</name>
<comment type="caution">
    <text evidence="3">The sequence shown here is derived from an EMBL/GenBank/DDBJ whole genome shotgun (WGS) entry which is preliminary data.</text>
</comment>
<dbReference type="Proteomes" id="UP001338125">
    <property type="component" value="Unassembled WGS sequence"/>
</dbReference>
<sequence length="433" mass="49004">MTSYKVGRHSFDWTNLHLPRQETDPFRYEYDKLGSEVVKKLQQLSATQKKEADGKPRCPFDMYDTLLDHHSMDETLSQFWTEIHTVPDWVDWEQLERGQKFLYRYAPATILGFALQGFLGENSGASGVVEVLFLLQVTKSLDSIKPGGEGHTTTVRVRLLHSAVRERILKLVKTRPDYFDVESYGVPINRLDSIHSITTFCCNHMWLQLPLMGVYPTHQDMADYIALFRYVGYLLAVPDKYFHSVAQAKATMESMMVHELQITPTSRIVGHNFVQCVQDLPPINISAGFIEAGGRVLNGDELCDLLGLGRPSVFYYACFRGYCWLVRWLALAQQTFPALDEAVVKYFRTTLHQIIIESKAGLAGGAKLGFQYVPQIGKLTSKEDNGRSAPTSSPMSRPVETFCFTIFMLGCLLTVAFMAILSTHLIALLHVLR</sequence>
<dbReference type="PANTHER" id="PTHR37539:SF1">
    <property type="entry name" value="ER-BOUND OXYGENASE MPAB_MPAB'_RUBBER OXYGENASE CATALYTIC DOMAIN-CONTAINING PROTEIN"/>
    <property type="match status" value="1"/>
</dbReference>
<dbReference type="Pfam" id="PF09995">
    <property type="entry name" value="MPAB_Lcp_cat"/>
    <property type="match status" value="1"/>
</dbReference>
<evidence type="ECO:0000259" key="2">
    <source>
        <dbReference type="Pfam" id="PF09995"/>
    </source>
</evidence>
<evidence type="ECO:0000313" key="4">
    <source>
        <dbReference type="Proteomes" id="UP001338125"/>
    </source>
</evidence>
<evidence type="ECO:0000313" key="3">
    <source>
        <dbReference type="EMBL" id="KAK5999190.1"/>
    </source>
</evidence>
<accession>A0ABR0T422</accession>
<evidence type="ECO:0000256" key="1">
    <source>
        <dbReference type="SAM" id="Phobius"/>
    </source>
</evidence>
<dbReference type="InterPro" id="IPR018713">
    <property type="entry name" value="MPAB/Lcp_cat_dom"/>
</dbReference>
<dbReference type="PANTHER" id="PTHR37539">
    <property type="entry name" value="SECRETED PROTEIN-RELATED"/>
    <property type="match status" value="1"/>
</dbReference>
<keyword evidence="1" id="KW-0472">Membrane</keyword>
<organism evidence="3 4">
    <name type="scientific">Cladobotryum mycophilum</name>
    <dbReference type="NCBI Taxonomy" id="491253"/>
    <lineage>
        <taxon>Eukaryota</taxon>
        <taxon>Fungi</taxon>
        <taxon>Dikarya</taxon>
        <taxon>Ascomycota</taxon>
        <taxon>Pezizomycotina</taxon>
        <taxon>Sordariomycetes</taxon>
        <taxon>Hypocreomycetidae</taxon>
        <taxon>Hypocreales</taxon>
        <taxon>Hypocreaceae</taxon>
        <taxon>Cladobotryum</taxon>
    </lineage>
</organism>
<keyword evidence="1" id="KW-0812">Transmembrane</keyword>
<keyword evidence="1" id="KW-1133">Transmembrane helix</keyword>
<reference evidence="3 4" key="1">
    <citation type="submission" date="2024-01" db="EMBL/GenBank/DDBJ databases">
        <title>Complete genome of Cladobotryum mycophilum ATHUM6906.</title>
        <authorList>
            <person name="Christinaki A.C."/>
            <person name="Myridakis A.I."/>
            <person name="Kouvelis V.N."/>
        </authorList>
    </citation>
    <scope>NUCLEOTIDE SEQUENCE [LARGE SCALE GENOMIC DNA]</scope>
    <source>
        <strain evidence="3 4">ATHUM6906</strain>
    </source>
</reference>
<keyword evidence="4" id="KW-1185">Reference proteome</keyword>
<protein>
    <recommendedName>
        <fullName evidence="2">ER-bound oxygenase mpaB/mpaB'/Rubber oxygenase catalytic domain-containing protein</fullName>
    </recommendedName>
</protein>
<feature type="transmembrane region" description="Helical" evidence="1">
    <location>
        <begin position="404"/>
        <end position="432"/>
    </location>
</feature>
<dbReference type="InterPro" id="IPR037473">
    <property type="entry name" value="Lcp-like"/>
</dbReference>
<proteinExistence type="predicted"/>
<gene>
    <name evidence="3" type="ORF">PT974_01580</name>
</gene>